<dbReference type="SUPFAM" id="SSF52129">
    <property type="entry name" value="Caspase-like"/>
    <property type="match status" value="1"/>
</dbReference>
<keyword evidence="4" id="KW-0788">Thiol protease</keyword>
<dbReference type="Pfam" id="PF00656">
    <property type="entry name" value="Peptidase_C14"/>
    <property type="match status" value="1"/>
</dbReference>
<dbReference type="PANTHER" id="PTHR48104:SF30">
    <property type="entry name" value="METACASPASE-1"/>
    <property type="match status" value="1"/>
</dbReference>
<dbReference type="Gene3D" id="3.40.50.12660">
    <property type="match status" value="1"/>
</dbReference>
<dbReference type="GeneID" id="30034477"/>
<dbReference type="GO" id="GO:0005829">
    <property type="term" value="C:cytosol"/>
    <property type="evidence" value="ECO:0007669"/>
    <property type="project" value="EnsemblFungi"/>
</dbReference>
<dbReference type="KEGG" id="slb:AWJ20_2553"/>
<evidence type="ECO:0000256" key="1">
    <source>
        <dbReference type="ARBA" id="ARBA00009005"/>
    </source>
</evidence>
<feature type="domain" description="Peptidase C14 caspase" evidence="7">
    <location>
        <begin position="124"/>
        <end position="409"/>
    </location>
</feature>
<name>A0A167F838_9ASCO</name>
<dbReference type="RefSeq" id="XP_018737413.1">
    <property type="nucleotide sequence ID" value="XM_018879502.1"/>
</dbReference>
<evidence type="ECO:0000313" key="9">
    <source>
        <dbReference type="Proteomes" id="UP000189580"/>
    </source>
</evidence>
<dbReference type="InterPro" id="IPR050452">
    <property type="entry name" value="Metacaspase"/>
</dbReference>
<dbReference type="GO" id="GO:0006915">
    <property type="term" value="P:apoptotic process"/>
    <property type="evidence" value="ECO:0007669"/>
    <property type="project" value="UniProtKB-KW"/>
</dbReference>
<protein>
    <recommendedName>
        <fullName evidence="2">Metacaspase-1</fullName>
    </recommendedName>
</protein>
<reference evidence="8 9" key="1">
    <citation type="submission" date="2016-02" db="EMBL/GenBank/DDBJ databases">
        <title>Complete genome sequence and transcriptome regulation of the pentose utilising yeast Sugiyamaella lignohabitans.</title>
        <authorList>
            <person name="Bellasio M."/>
            <person name="Peymann A."/>
            <person name="Valli M."/>
            <person name="Sipitzky M."/>
            <person name="Graf A."/>
            <person name="Sauer M."/>
            <person name="Marx H."/>
            <person name="Mattanovich D."/>
        </authorList>
    </citation>
    <scope>NUCLEOTIDE SEQUENCE [LARGE SCALE GENOMIC DNA]</scope>
    <source>
        <strain evidence="8 9">CBS 10342</strain>
    </source>
</reference>
<keyword evidence="8" id="KW-0645">Protease</keyword>
<dbReference type="GO" id="GO:0006515">
    <property type="term" value="P:protein quality control for misfolded or incompletely synthesized proteins"/>
    <property type="evidence" value="ECO:0007669"/>
    <property type="project" value="EnsemblFungi"/>
</dbReference>
<feature type="compositionally biased region" description="Gly residues" evidence="6">
    <location>
        <begin position="15"/>
        <end position="26"/>
    </location>
</feature>
<accession>A0A167F838</accession>
<keyword evidence="5" id="KW-0865">Zymogen</keyword>
<dbReference type="GO" id="GO:0004198">
    <property type="term" value="F:calcium-dependent cysteine-type endopeptidase activity"/>
    <property type="evidence" value="ECO:0007669"/>
    <property type="project" value="EnsemblFungi"/>
</dbReference>
<comment type="similarity">
    <text evidence="1">Belongs to the peptidase C14B family.</text>
</comment>
<evidence type="ECO:0000259" key="7">
    <source>
        <dbReference type="Pfam" id="PF00656"/>
    </source>
</evidence>
<keyword evidence="4" id="KW-0378">Hydrolase</keyword>
<feature type="compositionally biased region" description="Low complexity" evidence="6">
    <location>
        <begin position="68"/>
        <end position="83"/>
    </location>
</feature>
<dbReference type="AlphaFoldDB" id="A0A167F838"/>
<evidence type="ECO:0000256" key="3">
    <source>
        <dbReference type="ARBA" id="ARBA00022703"/>
    </source>
</evidence>
<gene>
    <name evidence="8" type="primary">MCA1</name>
    <name evidence="8" type="ORF">AWJ20_2553</name>
</gene>
<organism evidence="8 9">
    <name type="scientific">Sugiyamaella lignohabitans</name>
    <dbReference type="NCBI Taxonomy" id="796027"/>
    <lineage>
        <taxon>Eukaryota</taxon>
        <taxon>Fungi</taxon>
        <taxon>Dikarya</taxon>
        <taxon>Ascomycota</taxon>
        <taxon>Saccharomycotina</taxon>
        <taxon>Dipodascomycetes</taxon>
        <taxon>Dipodascales</taxon>
        <taxon>Trichomonascaceae</taxon>
        <taxon>Sugiyamaella</taxon>
    </lineage>
</organism>
<proteinExistence type="inferred from homology"/>
<dbReference type="GO" id="GO:0005634">
    <property type="term" value="C:nucleus"/>
    <property type="evidence" value="ECO:0007669"/>
    <property type="project" value="EnsemblFungi"/>
</dbReference>
<keyword evidence="3" id="KW-0053">Apoptosis</keyword>
<dbReference type="Proteomes" id="UP000189580">
    <property type="component" value="Chromosome b"/>
</dbReference>
<feature type="region of interest" description="Disordered" evidence="6">
    <location>
        <begin position="1"/>
        <end position="110"/>
    </location>
</feature>
<evidence type="ECO:0000256" key="2">
    <source>
        <dbReference type="ARBA" id="ARBA00016994"/>
    </source>
</evidence>
<feature type="compositionally biased region" description="Polar residues" evidence="6">
    <location>
        <begin position="100"/>
        <end position="110"/>
    </location>
</feature>
<sequence>MSYPGQQHNSYGHHGSSGGGGGGYGPPSGPPPQQGGYGGGYDSSGYGSSGDYGPPSGPPPTGPRPDFGGSHSNGGSQYSSYGPPSGPPPGSHPGEYGHSVPTNQMHSYGPNDQLQYQLSDCSGKRKALCIGINYIGSKNALRGCINDAHAISAYLQDRHGYKKDDMVILTDDSRDPRSIPTKENILRAMQWLVSGAQTNDTLFLHYSGHGGQTRDLDGDEDDGFDETIYPVDFEQAGNIVDDQIHDIVVRPLMPGVRLTALFDSCHSGSILDLPYLYSTKGLLKEPNLAKDAGMGLMGAVTSYSRGDLMGVFNSLNSVYKKATTGGRANEITRRTKFSPADVIQLSGCKDDQTSADAVEGGTNTGAMSYSFIEVMSQNPNQSYISLLNNMRQVMARKYTQRPQLSCSHPLDMNLHFMI</sequence>
<evidence type="ECO:0000256" key="5">
    <source>
        <dbReference type="ARBA" id="ARBA00023145"/>
    </source>
</evidence>
<dbReference type="OrthoDB" id="3223806at2759"/>
<feature type="compositionally biased region" description="Gly residues" evidence="6">
    <location>
        <begin position="35"/>
        <end position="50"/>
    </location>
</feature>
<evidence type="ECO:0000313" key="8">
    <source>
        <dbReference type="EMBL" id="ANB14936.1"/>
    </source>
</evidence>
<keyword evidence="9" id="KW-1185">Reference proteome</keyword>
<dbReference type="InterPro" id="IPR029030">
    <property type="entry name" value="Caspase-like_dom_sf"/>
</dbReference>
<dbReference type="PANTHER" id="PTHR48104">
    <property type="entry name" value="METACASPASE-4"/>
    <property type="match status" value="1"/>
</dbReference>
<dbReference type="InterPro" id="IPR011600">
    <property type="entry name" value="Pept_C14_caspase"/>
</dbReference>
<evidence type="ECO:0000256" key="6">
    <source>
        <dbReference type="SAM" id="MobiDB-lite"/>
    </source>
</evidence>
<dbReference type="EMBL" id="CP014503">
    <property type="protein sequence ID" value="ANB14936.1"/>
    <property type="molecule type" value="Genomic_DNA"/>
</dbReference>
<evidence type="ECO:0000256" key="4">
    <source>
        <dbReference type="ARBA" id="ARBA00022807"/>
    </source>
</evidence>